<dbReference type="PRINTS" id="PR00412">
    <property type="entry name" value="EPOXHYDRLASE"/>
</dbReference>
<comment type="catalytic activity">
    <reaction evidence="5">
        <text>a 1,2-diacyl-sn-glycerol + H2O = a 2-acylglycerol + a fatty acid + H(+)</text>
        <dbReference type="Rhea" id="RHEA:33275"/>
        <dbReference type="ChEBI" id="CHEBI:15377"/>
        <dbReference type="ChEBI" id="CHEBI:15378"/>
        <dbReference type="ChEBI" id="CHEBI:17389"/>
        <dbReference type="ChEBI" id="CHEBI:17815"/>
        <dbReference type="ChEBI" id="CHEBI:28868"/>
        <dbReference type="EC" id="3.1.1.116"/>
    </reaction>
</comment>
<gene>
    <name evidence="13" type="ORF">MNOR_LOCUS30640</name>
</gene>
<comment type="similarity">
    <text evidence="1">Belongs to the AB hydrolase superfamily.</text>
</comment>
<protein>
    <recommendedName>
        <fullName evidence="7">sn-1-specific diacylglycerol lipase ABHD11</fullName>
        <ecNumber evidence="3">3.1.1.116</ecNumber>
    </recommendedName>
    <alternativeName>
        <fullName evidence="4">Alpha/beta hydrolase domain-containing protein 11</fullName>
    </alternativeName>
</protein>
<dbReference type="InterPro" id="IPR000639">
    <property type="entry name" value="Epox_hydrolase-like"/>
</dbReference>
<proteinExistence type="inferred from homology"/>
<dbReference type="InterPro" id="IPR029058">
    <property type="entry name" value="AB_hydrolase_fold"/>
</dbReference>
<evidence type="ECO:0000256" key="9">
    <source>
        <dbReference type="ARBA" id="ARBA00048504"/>
    </source>
</evidence>
<dbReference type="EMBL" id="CAXKWB010037938">
    <property type="protein sequence ID" value="CAL4150918.1"/>
    <property type="molecule type" value="Genomic_DNA"/>
</dbReference>
<dbReference type="SUPFAM" id="SSF53474">
    <property type="entry name" value="alpha/beta-Hydrolases"/>
    <property type="match status" value="1"/>
</dbReference>
<evidence type="ECO:0000256" key="4">
    <source>
        <dbReference type="ARBA" id="ARBA00042703"/>
    </source>
</evidence>
<reference evidence="13 14" key="1">
    <citation type="submission" date="2024-05" db="EMBL/GenBank/DDBJ databases">
        <authorList>
            <person name="Wallberg A."/>
        </authorList>
    </citation>
    <scope>NUCLEOTIDE SEQUENCE [LARGE SCALE GENOMIC DNA]</scope>
</reference>
<evidence type="ECO:0000256" key="6">
    <source>
        <dbReference type="ARBA" id="ARBA00043742"/>
    </source>
</evidence>
<evidence type="ECO:0000259" key="12">
    <source>
        <dbReference type="Pfam" id="PF12697"/>
    </source>
</evidence>
<dbReference type="InterPro" id="IPR000073">
    <property type="entry name" value="AB_hydrolase_1"/>
</dbReference>
<sequence>MNRSREHKKINMIFRHHSSLWALQKHTRGIYEVSYSKSRYISTTVLKRRAITMTYNSYPSNTSSSSKNLLPIVIMHGLFGSKMNWKSLAKAISQRTNRHVYAVDARNHGDSPHTPDLDYSLLGEDLINFLKEQSIEKAILMGHSMGGRAVMAAAFLQPSLVSSLFVLDMSPIGMSPSISSLPRYVEYMKRVTVPSELNTADARKYVDNFLQPAIPEAGIRQFLLSSLVKGKDGFRWRFNLQAIGDCFNPHIVNFPLVEEGYKYYGKTVFVGGALSDYLRPSIEPEIRRIFPSSSFHYIEGAGHWLHADKPQEFLNTIVPIIDTLE</sequence>
<comment type="catalytic activity">
    <reaction evidence="8">
        <text>1-octadecanoyl-2-(4Z,7Z,10Z,13Z,16Z,19Z-docosahexaenoyl)-sn-glycerol + H2O = 2-(4Z,7Z,10Z,13Z,16Z,19Z-docosahexaenoyl)-glycerol + octadecanoate + H(+)</text>
        <dbReference type="Rhea" id="RHEA:77107"/>
        <dbReference type="ChEBI" id="CHEBI:15377"/>
        <dbReference type="ChEBI" id="CHEBI:15378"/>
        <dbReference type="ChEBI" id="CHEBI:25629"/>
        <dbReference type="ChEBI" id="CHEBI:77129"/>
        <dbReference type="ChEBI" id="CHEBI:186738"/>
    </reaction>
</comment>
<evidence type="ECO:0000256" key="5">
    <source>
        <dbReference type="ARBA" id="ARBA00043667"/>
    </source>
</evidence>
<comment type="catalytic activity">
    <reaction evidence="10">
        <text>1-octadecanoyl-2-(9Z-octadecenoyl)-sn-glycerol + H2O = 2-(9Z-octadecenoyl)-glycerol + octadecanoate + H(+)</text>
        <dbReference type="Rhea" id="RHEA:77103"/>
        <dbReference type="ChEBI" id="CHEBI:15377"/>
        <dbReference type="ChEBI" id="CHEBI:15378"/>
        <dbReference type="ChEBI" id="CHEBI:25629"/>
        <dbReference type="ChEBI" id="CHEBI:73990"/>
        <dbReference type="ChEBI" id="CHEBI:75468"/>
    </reaction>
</comment>
<comment type="catalytic activity">
    <reaction evidence="9">
        <text>1,2-didecanoylglycerol + H2O = decanoylglycerol + decanoate + H(+)</text>
        <dbReference type="Rhea" id="RHEA:48596"/>
        <dbReference type="ChEBI" id="CHEBI:11152"/>
        <dbReference type="ChEBI" id="CHEBI:15377"/>
        <dbReference type="ChEBI" id="CHEBI:15378"/>
        <dbReference type="ChEBI" id="CHEBI:27689"/>
        <dbReference type="ChEBI" id="CHEBI:90605"/>
    </reaction>
</comment>
<accession>A0AAV2S2N4</accession>
<dbReference type="GO" id="GO:0052689">
    <property type="term" value="F:carboxylic ester hydrolase activity"/>
    <property type="evidence" value="ECO:0007669"/>
    <property type="project" value="TreeGrafter"/>
</dbReference>
<dbReference type="GO" id="GO:0005739">
    <property type="term" value="C:mitochondrion"/>
    <property type="evidence" value="ECO:0007669"/>
    <property type="project" value="TreeGrafter"/>
</dbReference>
<organism evidence="13 14">
    <name type="scientific">Meganyctiphanes norvegica</name>
    <name type="common">Northern krill</name>
    <name type="synonym">Thysanopoda norvegica</name>
    <dbReference type="NCBI Taxonomy" id="48144"/>
    <lineage>
        <taxon>Eukaryota</taxon>
        <taxon>Metazoa</taxon>
        <taxon>Ecdysozoa</taxon>
        <taxon>Arthropoda</taxon>
        <taxon>Crustacea</taxon>
        <taxon>Multicrustacea</taxon>
        <taxon>Malacostraca</taxon>
        <taxon>Eumalacostraca</taxon>
        <taxon>Eucarida</taxon>
        <taxon>Euphausiacea</taxon>
        <taxon>Euphausiidae</taxon>
        <taxon>Meganyctiphanes</taxon>
    </lineage>
</organism>
<evidence type="ECO:0000256" key="3">
    <source>
        <dbReference type="ARBA" id="ARBA00026104"/>
    </source>
</evidence>
<keyword evidence="14" id="KW-1185">Reference proteome</keyword>
<dbReference type="EC" id="3.1.1.116" evidence="3"/>
<dbReference type="Proteomes" id="UP001497623">
    <property type="component" value="Unassembled WGS sequence"/>
</dbReference>
<dbReference type="Gene3D" id="3.40.50.1820">
    <property type="entry name" value="alpha/beta hydrolase"/>
    <property type="match status" value="1"/>
</dbReference>
<evidence type="ECO:0000256" key="1">
    <source>
        <dbReference type="ARBA" id="ARBA00008645"/>
    </source>
</evidence>
<name>A0AAV2S2N4_MEGNR</name>
<evidence type="ECO:0000256" key="8">
    <source>
        <dbReference type="ARBA" id="ARBA00048283"/>
    </source>
</evidence>
<evidence type="ECO:0000256" key="7">
    <source>
        <dbReference type="ARBA" id="ARBA00044064"/>
    </source>
</evidence>
<comment type="caution">
    <text evidence="13">The sequence shown here is derived from an EMBL/GenBank/DDBJ whole genome shotgun (WGS) entry which is preliminary data.</text>
</comment>
<comment type="catalytic activity">
    <reaction evidence="6">
        <text>a 1,3-diacyl-sn-glycerol + H2O = a 1-acyl-sn-glycerol + a fatty acid + H(+)</text>
        <dbReference type="Rhea" id="RHEA:38503"/>
        <dbReference type="ChEBI" id="CHEBI:15377"/>
        <dbReference type="ChEBI" id="CHEBI:15378"/>
        <dbReference type="ChEBI" id="CHEBI:28868"/>
        <dbReference type="ChEBI" id="CHEBI:64683"/>
        <dbReference type="ChEBI" id="CHEBI:77272"/>
    </reaction>
</comment>
<dbReference type="PANTHER" id="PTHR46118">
    <property type="entry name" value="PROTEIN ABHD11"/>
    <property type="match status" value="1"/>
</dbReference>
<evidence type="ECO:0000313" key="13">
    <source>
        <dbReference type="EMBL" id="CAL4150918.1"/>
    </source>
</evidence>
<feature type="domain" description="AB hydrolase-1" evidence="12">
    <location>
        <begin position="72"/>
        <end position="314"/>
    </location>
</feature>
<keyword evidence="2" id="KW-0378">Hydrolase</keyword>
<comment type="catalytic activity">
    <reaction evidence="11">
        <text>1-octadecanoyl-2-(5Z,8Z,11Z,14Z-eicosatetraenoyl)-sn-glycerol + H2O = 2-(5Z,8Z,11Z,14Z-eicosatetraenoyl)-glycerol + octadecanoate + H(+)</text>
        <dbReference type="Rhea" id="RHEA:38507"/>
        <dbReference type="ChEBI" id="CHEBI:15377"/>
        <dbReference type="ChEBI" id="CHEBI:15378"/>
        <dbReference type="ChEBI" id="CHEBI:25629"/>
        <dbReference type="ChEBI" id="CHEBI:52392"/>
        <dbReference type="ChEBI" id="CHEBI:75728"/>
    </reaction>
</comment>
<evidence type="ECO:0000256" key="11">
    <source>
        <dbReference type="ARBA" id="ARBA00048919"/>
    </source>
</evidence>
<dbReference type="Pfam" id="PF12697">
    <property type="entry name" value="Abhydrolase_6"/>
    <property type="match status" value="1"/>
</dbReference>
<evidence type="ECO:0000313" key="14">
    <source>
        <dbReference type="Proteomes" id="UP001497623"/>
    </source>
</evidence>
<evidence type="ECO:0000256" key="2">
    <source>
        <dbReference type="ARBA" id="ARBA00022801"/>
    </source>
</evidence>
<evidence type="ECO:0000256" key="10">
    <source>
        <dbReference type="ARBA" id="ARBA00048513"/>
    </source>
</evidence>
<dbReference type="PANTHER" id="PTHR46118:SF4">
    <property type="entry name" value="PROTEIN ABHD11"/>
    <property type="match status" value="1"/>
</dbReference>
<dbReference type="AlphaFoldDB" id="A0AAV2S2N4"/>